<evidence type="ECO:0000313" key="3">
    <source>
        <dbReference type="EMBL" id="GFN96650.1"/>
    </source>
</evidence>
<feature type="region of interest" description="Disordered" evidence="1">
    <location>
        <begin position="91"/>
        <end position="113"/>
    </location>
</feature>
<dbReference type="EMBL" id="BLXT01002699">
    <property type="protein sequence ID" value="GFN96650.1"/>
    <property type="molecule type" value="Genomic_DNA"/>
</dbReference>
<accession>A0AAV3ZBL1</accession>
<dbReference type="Proteomes" id="UP000735302">
    <property type="component" value="Unassembled WGS sequence"/>
</dbReference>
<organism evidence="3 4">
    <name type="scientific">Plakobranchus ocellatus</name>
    <dbReference type="NCBI Taxonomy" id="259542"/>
    <lineage>
        <taxon>Eukaryota</taxon>
        <taxon>Metazoa</taxon>
        <taxon>Spiralia</taxon>
        <taxon>Lophotrochozoa</taxon>
        <taxon>Mollusca</taxon>
        <taxon>Gastropoda</taxon>
        <taxon>Heterobranchia</taxon>
        <taxon>Euthyneura</taxon>
        <taxon>Panpulmonata</taxon>
        <taxon>Sacoglossa</taxon>
        <taxon>Placobranchoidea</taxon>
        <taxon>Plakobranchidae</taxon>
        <taxon>Plakobranchus</taxon>
    </lineage>
</organism>
<proteinExistence type="predicted"/>
<evidence type="ECO:0000256" key="1">
    <source>
        <dbReference type="SAM" id="MobiDB-lite"/>
    </source>
</evidence>
<evidence type="ECO:0000256" key="2">
    <source>
        <dbReference type="SAM" id="Phobius"/>
    </source>
</evidence>
<reference evidence="3 4" key="1">
    <citation type="journal article" date="2021" name="Elife">
        <title>Chloroplast acquisition without the gene transfer in kleptoplastic sea slugs, Plakobranchus ocellatus.</title>
        <authorList>
            <person name="Maeda T."/>
            <person name="Takahashi S."/>
            <person name="Yoshida T."/>
            <person name="Shimamura S."/>
            <person name="Takaki Y."/>
            <person name="Nagai Y."/>
            <person name="Toyoda A."/>
            <person name="Suzuki Y."/>
            <person name="Arimoto A."/>
            <person name="Ishii H."/>
            <person name="Satoh N."/>
            <person name="Nishiyama T."/>
            <person name="Hasebe M."/>
            <person name="Maruyama T."/>
            <person name="Minagawa J."/>
            <person name="Obokata J."/>
            <person name="Shigenobu S."/>
        </authorList>
    </citation>
    <scope>NUCLEOTIDE SEQUENCE [LARGE SCALE GENOMIC DNA]</scope>
</reference>
<keyword evidence="2" id="KW-0472">Membrane</keyword>
<protein>
    <submittedName>
        <fullName evidence="3">Uncharacterized protein</fullName>
    </submittedName>
</protein>
<feature type="transmembrane region" description="Helical" evidence="2">
    <location>
        <begin position="6"/>
        <end position="24"/>
    </location>
</feature>
<keyword evidence="2" id="KW-1133">Transmembrane helix</keyword>
<comment type="caution">
    <text evidence="3">The sequence shown here is derived from an EMBL/GenBank/DDBJ whole genome shotgun (WGS) entry which is preliminary data.</text>
</comment>
<gene>
    <name evidence="3" type="ORF">PoB_002315600</name>
</gene>
<keyword evidence="2" id="KW-0812">Transmembrane</keyword>
<evidence type="ECO:0000313" key="4">
    <source>
        <dbReference type="Proteomes" id="UP000735302"/>
    </source>
</evidence>
<name>A0AAV3ZBL1_9GAST</name>
<dbReference type="AlphaFoldDB" id="A0AAV3ZBL1"/>
<sequence length="147" mass="17020">MYGDWTYNNIVTIIIILLLICHSIRHHHYHQHYINNRVLVAQKYCQYSLKSAGSLLSRVRAPPPAPWPDGRPESLRSPCCEDWLYTNTKSINNNNNSSSSSNNNNNNNYSNNETSKSNLHITIMEFATQIFINIEKKRGLKFSKIPR</sequence>
<keyword evidence="4" id="KW-1185">Reference proteome</keyword>